<dbReference type="PANTHER" id="PTHR35757:SF1">
    <property type="entry name" value="THERMOSOME SUBUNIT GAMMA"/>
    <property type="match status" value="1"/>
</dbReference>
<reference evidence="1" key="2">
    <citation type="submission" date="2013-04" db="UniProtKB">
        <authorList>
            <consortium name="EnsemblPlants"/>
        </authorList>
    </citation>
    <scope>IDENTIFICATION</scope>
</reference>
<evidence type="ECO:0000313" key="1">
    <source>
        <dbReference type="EnsemblPlants" id="OB09G13800.1"/>
    </source>
</evidence>
<dbReference type="PANTHER" id="PTHR35757">
    <property type="entry name" value="THERMOSOME SUBUNIT GAMMA"/>
    <property type="match status" value="1"/>
</dbReference>
<reference evidence="1" key="1">
    <citation type="journal article" date="2013" name="Nat. Commun.">
        <title>Whole-genome sequencing of Oryza brachyantha reveals mechanisms underlying Oryza genome evolution.</title>
        <authorList>
            <person name="Chen J."/>
            <person name="Huang Q."/>
            <person name="Gao D."/>
            <person name="Wang J."/>
            <person name="Lang Y."/>
            <person name="Liu T."/>
            <person name="Li B."/>
            <person name="Bai Z."/>
            <person name="Luis Goicoechea J."/>
            <person name="Liang C."/>
            <person name="Chen C."/>
            <person name="Zhang W."/>
            <person name="Sun S."/>
            <person name="Liao Y."/>
            <person name="Zhang X."/>
            <person name="Yang L."/>
            <person name="Song C."/>
            <person name="Wang M."/>
            <person name="Shi J."/>
            <person name="Liu G."/>
            <person name="Liu J."/>
            <person name="Zhou H."/>
            <person name="Zhou W."/>
            <person name="Yu Q."/>
            <person name="An N."/>
            <person name="Chen Y."/>
            <person name="Cai Q."/>
            <person name="Wang B."/>
            <person name="Liu B."/>
            <person name="Min J."/>
            <person name="Huang Y."/>
            <person name="Wu H."/>
            <person name="Li Z."/>
            <person name="Zhang Y."/>
            <person name="Yin Y."/>
            <person name="Song W."/>
            <person name="Jiang J."/>
            <person name="Jackson S.A."/>
            <person name="Wing R.A."/>
            <person name="Wang J."/>
            <person name="Chen M."/>
        </authorList>
    </citation>
    <scope>NUCLEOTIDE SEQUENCE [LARGE SCALE GENOMIC DNA]</scope>
    <source>
        <strain evidence="1">cv. IRGC 101232</strain>
    </source>
</reference>
<protein>
    <submittedName>
        <fullName evidence="1">Uncharacterized protein</fullName>
    </submittedName>
</protein>
<sequence>MRYRRPGSGGGGGIRVCSEELQTAVVRFKKRFSWSILHPFLHVDLVSTAHIADKEYFDRLQQALQDYDCVLYEMVTSRENLKNRKDPTFANKLKSLIGFSILGFIQKQMANILSLDYQLDCLDYGNKKWQHADLDFETSEQLQNMS</sequence>
<dbReference type="EnsemblPlants" id="OB09G13800.1">
    <property type="protein sequence ID" value="OB09G13800.1"/>
    <property type="gene ID" value="OB09G13800"/>
</dbReference>
<proteinExistence type="predicted"/>
<dbReference type="STRING" id="4533.J3MWK1"/>
<dbReference type="Gramene" id="OB09G13800.1">
    <property type="protein sequence ID" value="OB09G13800.1"/>
    <property type="gene ID" value="OB09G13800"/>
</dbReference>
<name>J3MWK1_ORYBR</name>
<organism evidence="1">
    <name type="scientific">Oryza brachyantha</name>
    <name type="common">malo sina</name>
    <dbReference type="NCBI Taxonomy" id="4533"/>
    <lineage>
        <taxon>Eukaryota</taxon>
        <taxon>Viridiplantae</taxon>
        <taxon>Streptophyta</taxon>
        <taxon>Embryophyta</taxon>
        <taxon>Tracheophyta</taxon>
        <taxon>Spermatophyta</taxon>
        <taxon>Magnoliopsida</taxon>
        <taxon>Liliopsida</taxon>
        <taxon>Poales</taxon>
        <taxon>Poaceae</taxon>
        <taxon>BOP clade</taxon>
        <taxon>Oryzoideae</taxon>
        <taxon>Oryzeae</taxon>
        <taxon>Oryzinae</taxon>
        <taxon>Oryza</taxon>
    </lineage>
</organism>
<dbReference type="HOGENOM" id="CLU_1780301_0_0_1"/>
<accession>J3MWK1</accession>
<dbReference type="Proteomes" id="UP000006038">
    <property type="component" value="Chromosome 9"/>
</dbReference>
<evidence type="ECO:0000313" key="2">
    <source>
        <dbReference type="Proteomes" id="UP000006038"/>
    </source>
</evidence>
<dbReference type="AlphaFoldDB" id="J3MWK1"/>
<dbReference type="OMA" id="NKKWQHA"/>
<keyword evidence="2" id="KW-1185">Reference proteome</keyword>
<dbReference type="eggNOG" id="ENOG502QQBM">
    <property type="taxonomic scope" value="Eukaryota"/>
</dbReference>